<feature type="signal peptide" evidence="3">
    <location>
        <begin position="1"/>
        <end position="16"/>
    </location>
</feature>
<dbReference type="GO" id="GO:0003677">
    <property type="term" value="F:DNA binding"/>
    <property type="evidence" value="ECO:0007669"/>
    <property type="project" value="InterPro"/>
</dbReference>
<evidence type="ECO:0000313" key="5">
    <source>
        <dbReference type="Proteomes" id="UP000711407"/>
    </source>
</evidence>
<comment type="caution">
    <text evidence="4">The sequence shown here is derived from an EMBL/GenBank/DDBJ whole genome shotgun (WGS) entry which is preliminary data.</text>
</comment>
<keyword evidence="2" id="KW-0472">Membrane</keyword>
<reference evidence="4" key="1">
    <citation type="journal article" date="2021" name="PeerJ">
        <title>Extensive microbial diversity within the chicken gut microbiome revealed by metagenomics and culture.</title>
        <authorList>
            <person name="Gilroy R."/>
            <person name="Ravi A."/>
            <person name="Getino M."/>
            <person name="Pursley I."/>
            <person name="Horton D.L."/>
            <person name="Alikhan N.F."/>
            <person name="Baker D."/>
            <person name="Gharbi K."/>
            <person name="Hall N."/>
            <person name="Watson M."/>
            <person name="Adriaenssens E.M."/>
            <person name="Foster-Nyarko E."/>
            <person name="Jarju S."/>
            <person name="Secka A."/>
            <person name="Antonio M."/>
            <person name="Oren A."/>
            <person name="Chaudhuri R.R."/>
            <person name="La Ragione R."/>
            <person name="Hildebrand F."/>
            <person name="Pallen M.J."/>
        </authorList>
    </citation>
    <scope>NUCLEOTIDE SEQUENCE</scope>
    <source>
        <strain evidence="4">4100</strain>
    </source>
</reference>
<dbReference type="InterPro" id="IPR015943">
    <property type="entry name" value="WD40/YVTN_repeat-like_dom_sf"/>
</dbReference>
<keyword evidence="2" id="KW-0812">Transmembrane</keyword>
<dbReference type="Gene3D" id="2.130.10.10">
    <property type="entry name" value="YVTN repeat-like/Quinoprotein amine dehydrogenase"/>
    <property type="match status" value="1"/>
</dbReference>
<evidence type="ECO:0000313" key="4">
    <source>
        <dbReference type="EMBL" id="HJE39490.1"/>
    </source>
</evidence>
<evidence type="ECO:0000256" key="1">
    <source>
        <dbReference type="SAM" id="Coils"/>
    </source>
</evidence>
<dbReference type="InterPro" id="IPR016032">
    <property type="entry name" value="Sig_transdc_resp-reg_C-effctor"/>
</dbReference>
<dbReference type="AlphaFoldDB" id="A0A921JI76"/>
<accession>A0A921JI76</accession>
<gene>
    <name evidence="4" type="ORF">K8V47_07030</name>
</gene>
<dbReference type="InterPro" id="IPR013783">
    <property type="entry name" value="Ig-like_fold"/>
</dbReference>
<keyword evidence="2" id="KW-1133">Transmembrane helix</keyword>
<dbReference type="GO" id="GO:0006355">
    <property type="term" value="P:regulation of DNA-templated transcription"/>
    <property type="evidence" value="ECO:0007669"/>
    <property type="project" value="InterPro"/>
</dbReference>
<keyword evidence="1" id="KW-0175">Coiled coil</keyword>
<organism evidence="4 5">
    <name type="scientific">Candidatus Amulumruptor caecigallinarius</name>
    <dbReference type="NCBI Taxonomy" id="2109911"/>
    <lineage>
        <taxon>Bacteria</taxon>
        <taxon>Pseudomonadati</taxon>
        <taxon>Bacteroidota</taxon>
        <taxon>Bacteroidia</taxon>
        <taxon>Bacteroidales</taxon>
        <taxon>Muribaculaceae</taxon>
        <taxon>Candidatus Amulumruptor</taxon>
    </lineage>
</organism>
<dbReference type="Proteomes" id="UP000711407">
    <property type="component" value="Unassembled WGS sequence"/>
</dbReference>
<proteinExistence type="predicted"/>
<feature type="coiled-coil region" evidence="1">
    <location>
        <begin position="763"/>
        <end position="797"/>
    </location>
</feature>
<protein>
    <recommendedName>
        <fullName evidence="6">HTH luxR-type domain-containing protein</fullName>
    </recommendedName>
</protein>
<name>A0A921JI76_9BACT</name>
<dbReference type="Gene3D" id="2.60.40.10">
    <property type="entry name" value="Immunoglobulins"/>
    <property type="match status" value="1"/>
</dbReference>
<evidence type="ECO:0008006" key="6">
    <source>
        <dbReference type="Google" id="ProtNLM"/>
    </source>
</evidence>
<dbReference type="EMBL" id="DYXT01000036">
    <property type="protein sequence ID" value="HJE39490.1"/>
    <property type="molecule type" value="Genomic_DNA"/>
</dbReference>
<dbReference type="InterPro" id="IPR036388">
    <property type="entry name" value="WH-like_DNA-bd_sf"/>
</dbReference>
<feature type="chain" id="PRO_5037158033" description="HTH luxR-type domain-containing protein" evidence="3">
    <location>
        <begin position="17"/>
        <end position="954"/>
    </location>
</feature>
<feature type="transmembrane region" description="Helical" evidence="2">
    <location>
        <begin position="735"/>
        <end position="753"/>
    </location>
</feature>
<dbReference type="SUPFAM" id="SSF63829">
    <property type="entry name" value="Calcium-dependent phosphotriesterase"/>
    <property type="match status" value="1"/>
</dbReference>
<dbReference type="SUPFAM" id="SSF46894">
    <property type="entry name" value="C-terminal effector domain of the bipartite response regulators"/>
    <property type="match status" value="1"/>
</dbReference>
<dbReference type="Gene3D" id="1.10.10.10">
    <property type="entry name" value="Winged helix-like DNA-binding domain superfamily/Winged helix DNA-binding domain"/>
    <property type="match status" value="1"/>
</dbReference>
<evidence type="ECO:0000256" key="2">
    <source>
        <dbReference type="SAM" id="Phobius"/>
    </source>
</evidence>
<reference evidence="4" key="2">
    <citation type="submission" date="2021-09" db="EMBL/GenBank/DDBJ databases">
        <authorList>
            <person name="Gilroy R."/>
        </authorList>
    </citation>
    <scope>NUCLEOTIDE SEQUENCE</scope>
    <source>
        <strain evidence="4">4100</strain>
    </source>
</reference>
<feature type="non-terminal residue" evidence="4">
    <location>
        <position position="1"/>
    </location>
</feature>
<sequence length="954" mass="107173">SIYLSIIAVASSQASAAHFMPIVTAFSTRDYKGEAQNWQCTQDDAGVMYFANNAGMMSFDGYTWDCQSIPGYSVIRSVRSEGDRIYVGAFEEFGYFTKNELGSFSYTSLSDSVRNYTIENEDVWNIVRCGERLYFQTFKSIFAYDGKKADILLLPVGLKPLYLFSSGGALYAQMVDDGFYSYDKGVWKCLFSRSELADADVISVNALSGVSGLLLVSEYAGIFRYESGQLTKFPTDIDQVLVSAGVNRVTNTANGLLWIGTLQNGLYVIDKHGSHVMHFDSAHGLPNNSVLGLYTDKNDNVWVMLDDGIGLIHNGFPVDMLTLDKDEPALGMVYSVGKPGGDLCIATNNGFYQYSEASSTITENHMLKGQNWDISTYDGTTFIANNRITLIRDWKGREYVYPDNSTGIVRGHVNGHDVLVQSSYLSLRVFKKNLQGLWELTDTVAGFGAPLRQTVIDNDGTIWGVHFNKGILKIRLSHDLKRAATKTFSTVGSPSNRRNYGVMRICGRTVFTDGDSLYTFDETTERFRSDHPINVDLPSIKNICSATAVNDTAAWLSTIDAYYLVSFYKGHFQLELSIPLKLFPKSNNYTNGKVYVDNDGVSYLNLNGTVAKVRIADFYDKGSAAPSMHLSKIESYAANGFQPVTLADATNGLLSGVVRFTFSYPNYENSASFEFCLIRGDDVLVKTSNTAPTVTFHNLKSGNYKLIAKAKDYIRGDSNIIAVEFKVPTPWYLRWWAWVSYLIAAVAIIWIITQVRVKWKLRRQKADFEIKEVEKQKMLMEQEKIIAEQRARLLESELTAKGKELASMALNVSSKQQVIDSLKESLNDRRRQGGKDTKLAAEMLRKIESNQTNSREFWSVFEQNFDLIHEHFFRNLRASFPALTPSDLKFCALLRLNLSTKEIADFANLTVRGVEAARYRLRKKFNLAEKQSLVQFLIDYMPDDDTMRADGDSE</sequence>
<evidence type="ECO:0000256" key="3">
    <source>
        <dbReference type="SAM" id="SignalP"/>
    </source>
</evidence>
<keyword evidence="3" id="KW-0732">Signal</keyword>